<evidence type="ECO:0000256" key="1">
    <source>
        <dbReference type="SAM" id="SignalP"/>
    </source>
</evidence>
<evidence type="ECO:0000313" key="2">
    <source>
        <dbReference type="EMBL" id="RDV25582.1"/>
    </source>
</evidence>
<accession>A0A3D8M724</accession>
<gene>
    <name evidence="2" type="ORF">DXV75_09845</name>
</gene>
<feature type="signal peptide" evidence="1">
    <location>
        <begin position="1"/>
        <end position="20"/>
    </location>
</feature>
<dbReference type="Proteomes" id="UP000256561">
    <property type="component" value="Unassembled WGS sequence"/>
</dbReference>
<name>A0A3D8M724_9ALTE</name>
<keyword evidence="3" id="KW-1185">Reference proteome</keyword>
<evidence type="ECO:0000313" key="3">
    <source>
        <dbReference type="Proteomes" id="UP000256561"/>
    </source>
</evidence>
<reference evidence="3" key="1">
    <citation type="submission" date="2018-08" db="EMBL/GenBank/DDBJ databases">
        <authorList>
            <person name="Zhang J."/>
            <person name="Du Z.-J."/>
        </authorList>
    </citation>
    <scope>NUCLEOTIDE SEQUENCE [LARGE SCALE GENOMIC DNA]</scope>
    <source>
        <strain evidence="3">KCTC 52655</strain>
    </source>
</reference>
<dbReference type="OrthoDB" id="6332571at2"/>
<organism evidence="2 3">
    <name type="scientific">Alteromonas aestuariivivens</name>
    <dbReference type="NCBI Taxonomy" id="1938339"/>
    <lineage>
        <taxon>Bacteria</taxon>
        <taxon>Pseudomonadati</taxon>
        <taxon>Pseudomonadota</taxon>
        <taxon>Gammaproteobacteria</taxon>
        <taxon>Alteromonadales</taxon>
        <taxon>Alteromonadaceae</taxon>
        <taxon>Alteromonas/Salinimonas group</taxon>
        <taxon>Alteromonas</taxon>
    </lineage>
</organism>
<comment type="caution">
    <text evidence="2">The sequence shown here is derived from an EMBL/GenBank/DDBJ whole genome shotgun (WGS) entry which is preliminary data.</text>
</comment>
<evidence type="ECO:0008006" key="4">
    <source>
        <dbReference type="Google" id="ProtNLM"/>
    </source>
</evidence>
<sequence length="78" mass="8793">MRTRVIPLLVLSMMAPSLMAADFQPSQGACKGVDKEIERVTREMEETTSNIKGEWLKRQKRALETKKSSCSDNGYTVD</sequence>
<feature type="chain" id="PRO_5017598192" description="DUF1090 family protein" evidence="1">
    <location>
        <begin position="21"/>
        <end position="78"/>
    </location>
</feature>
<dbReference type="EMBL" id="QRHA01000006">
    <property type="protein sequence ID" value="RDV25582.1"/>
    <property type="molecule type" value="Genomic_DNA"/>
</dbReference>
<proteinExistence type="predicted"/>
<dbReference type="AlphaFoldDB" id="A0A3D8M724"/>
<protein>
    <recommendedName>
        <fullName evidence="4">DUF1090 family protein</fullName>
    </recommendedName>
</protein>
<dbReference type="RefSeq" id="WP_147291821.1">
    <property type="nucleotide sequence ID" value="NZ_QRHA01000006.1"/>
</dbReference>
<keyword evidence="1" id="KW-0732">Signal</keyword>